<dbReference type="PATRIC" id="fig|266265.5.peg.7206"/>
<dbReference type="OrthoDB" id="480006at2"/>
<name>Q13KM5_PARXL</name>
<dbReference type="RefSeq" id="WP_011492652.1">
    <property type="nucleotide sequence ID" value="NZ_CP008762.1"/>
</dbReference>
<dbReference type="EMBL" id="CP000271">
    <property type="protein sequence ID" value="ABE35364.1"/>
    <property type="molecule type" value="Genomic_DNA"/>
</dbReference>
<sequence>MIKRQVLVYYTWSRPGENSAPLHVIEDRFPALFESRRMAFPRFHELSDSRQFDQSITGFLDHIMKRNFTAFVDLAATLTGQSVMEIERVADDGLLTPLDAHLLRDVDTLIVISFDSLRTAQDAESEEIEALKTFLEQPDHLAFICPHHDIGDVSDLPESEQLPRQIVEFQHHGDTTIPPRQRFGGFARSLLAGLGVPVENRFGLRPAAEADGSPAPIEAAPSLDRLGLLDKVSTFNRHPHLPQLERLGDAVHKLDVLARQRVDLTAAPHPFTLDRATFDALLQSRPDTFAGSLLVSDTTLWSSTAGGVDSLRELWTNVVQRPLRS</sequence>
<dbReference type="eggNOG" id="ENOG502Z8K2">
    <property type="taxonomic scope" value="Bacteria"/>
</dbReference>
<dbReference type="STRING" id="266265.Bxe_B0586"/>
<organism evidence="1 2">
    <name type="scientific">Paraburkholderia xenovorans (strain LB400)</name>
    <dbReference type="NCBI Taxonomy" id="266265"/>
    <lineage>
        <taxon>Bacteria</taxon>
        <taxon>Pseudomonadati</taxon>
        <taxon>Pseudomonadota</taxon>
        <taxon>Betaproteobacteria</taxon>
        <taxon>Burkholderiales</taxon>
        <taxon>Burkholderiaceae</taxon>
        <taxon>Paraburkholderia</taxon>
    </lineage>
</organism>
<dbReference type="AlphaFoldDB" id="Q13KM5"/>
<evidence type="ECO:0000313" key="2">
    <source>
        <dbReference type="Proteomes" id="UP000001817"/>
    </source>
</evidence>
<accession>Q13KM5</accession>
<dbReference type="KEGG" id="bxb:DR64_5916"/>
<keyword evidence="2" id="KW-1185">Reference proteome</keyword>
<dbReference type="KEGG" id="bxe:Bxe_B0586"/>
<gene>
    <name evidence="1" type="ORF">Bxe_B0586</name>
</gene>
<evidence type="ECO:0000313" key="1">
    <source>
        <dbReference type="EMBL" id="ABE35364.1"/>
    </source>
</evidence>
<reference evidence="1 2" key="1">
    <citation type="journal article" date="2006" name="Proc. Natl. Acad. Sci. U.S.A.">
        <title>Burkholderia xenovorans LB400 harbors a multi-replicon, 9.73-Mbp genome shaped for versatility.</title>
        <authorList>
            <person name="Chain P.S."/>
            <person name="Denef V.J."/>
            <person name="Konstantinidis K.T."/>
            <person name="Vergez L.M."/>
            <person name="Agullo L."/>
            <person name="Reyes V.L."/>
            <person name="Hauser L."/>
            <person name="Cordova M."/>
            <person name="Gomez L."/>
            <person name="Gonzalez M."/>
            <person name="Land M."/>
            <person name="Lao V."/>
            <person name="Larimer F."/>
            <person name="LiPuma J.J."/>
            <person name="Mahenthiralingam E."/>
            <person name="Malfatti S.A."/>
            <person name="Marx C.J."/>
            <person name="Parnell J.J."/>
            <person name="Ramette A."/>
            <person name="Richardson P."/>
            <person name="Seeger M."/>
            <person name="Smith D."/>
            <person name="Spilker T."/>
            <person name="Sul W.J."/>
            <person name="Tsoi T.V."/>
            <person name="Ulrich L.E."/>
            <person name="Zhulin I.B."/>
            <person name="Tiedje J.M."/>
        </authorList>
    </citation>
    <scope>NUCLEOTIDE SEQUENCE [LARGE SCALE GENOMIC DNA]</scope>
    <source>
        <strain evidence="1 2">LB400</strain>
    </source>
</reference>
<protein>
    <submittedName>
        <fullName evidence="1">Uncharacterized protein</fullName>
    </submittedName>
</protein>
<proteinExistence type="predicted"/>
<dbReference type="Proteomes" id="UP000001817">
    <property type="component" value="Chromosome 2"/>
</dbReference>